<dbReference type="RefSeq" id="WP_373428775.1">
    <property type="nucleotide sequence ID" value="NZ_JAUSWV010000002.1"/>
</dbReference>
<proteinExistence type="predicted"/>
<evidence type="ECO:0000313" key="5">
    <source>
        <dbReference type="Proteomes" id="UP001230654"/>
    </source>
</evidence>
<reference evidence="4 5" key="1">
    <citation type="submission" date="2023-07" db="EMBL/GenBank/DDBJ databases">
        <title>Comparative genomics of wheat-associated soil bacteria to identify genetic determinants of phenazine resistance.</title>
        <authorList>
            <person name="Mouncey N."/>
        </authorList>
    </citation>
    <scope>NUCLEOTIDE SEQUENCE [LARGE SCALE GENOMIC DNA]</scope>
    <source>
        <strain evidence="4 5">B2I6</strain>
    </source>
</reference>
<feature type="region of interest" description="Disordered" evidence="1">
    <location>
        <begin position="201"/>
        <end position="221"/>
    </location>
</feature>
<feature type="domain" description="Protein-glutamine gamma-glutamyltransferase-like C-terminal" evidence="3">
    <location>
        <begin position="185"/>
        <end position="252"/>
    </location>
</feature>
<evidence type="ECO:0000313" key="4">
    <source>
        <dbReference type="EMBL" id="MDQ0581404.1"/>
    </source>
</evidence>
<dbReference type="InterPro" id="IPR025403">
    <property type="entry name" value="TgpA-like_C"/>
</dbReference>
<keyword evidence="2" id="KW-0812">Transmembrane</keyword>
<keyword evidence="2" id="KW-1133">Transmembrane helix</keyword>
<evidence type="ECO:0000256" key="2">
    <source>
        <dbReference type="SAM" id="Phobius"/>
    </source>
</evidence>
<organism evidence="4 5">
    <name type="scientific">Streptomyces rishiriensis</name>
    <dbReference type="NCBI Taxonomy" id="68264"/>
    <lineage>
        <taxon>Bacteria</taxon>
        <taxon>Bacillati</taxon>
        <taxon>Actinomycetota</taxon>
        <taxon>Actinomycetes</taxon>
        <taxon>Kitasatosporales</taxon>
        <taxon>Streptomycetaceae</taxon>
        <taxon>Streptomyces</taxon>
    </lineage>
</organism>
<comment type="caution">
    <text evidence="4">The sequence shown here is derived from an EMBL/GenBank/DDBJ whole genome shotgun (WGS) entry which is preliminary data.</text>
</comment>
<feature type="region of interest" description="Disordered" evidence="1">
    <location>
        <begin position="249"/>
        <end position="282"/>
    </location>
</feature>
<evidence type="ECO:0000256" key="1">
    <source>
        <dbReference type="SAM" id="MobiDB-lite"/>
    </source>
</evidence>
<feature type="compositionally biased region" description="Low complexity" evidence="1">
    <location>
        <begin position="265"/>
        <end position="274"/>
    </location>
</feature>
<keyword evidence="2" id="KW-0472">Membrane</keyword>
<dbReference type="EMBL" id="JAUSWV010000002">
    <property type="protein sequence ID" value="MDQ0581404.1"/>
    <property type="molecule type" value="Genomic_DNA"/>
</dbReference>
<gene>
    <name evidence="4" type="ORF">QF030_003582</name>
</gene>
<evidence type="ECO:0000259" key="3">
    <source>
        <dbReference type="Pfam" id="PF13559"/>
    </source>
</evidence>
<sequence>MSLAGGVLTSVPLPGTLPVRTLPPGITDAAPAALHRVADWAVAALLRAGDATVLSLRARSDDEPPLTVPRDPAREAARRELSKDLYHQNDPSLFQRALDTLWDWVGDLLDTASTATPGGTLGLVVVILATAAVVGALWWRLGSPRRRPTSAAALFDDRPRSAAEHRAAAEAHAAQAHWNQAVQERMRAIVRSLEERALLDTRPGRTADEAAADAGRTLPAHTDRLRTAARDFDDVTYGGRRATRQSYARTAELDLDLERTKPQLTASSTPTTAHPAHRGAAE</sequence>
<name>A0ABU0NQJ5_STRRH</name>
<accession>A0ABU0NQJ5</accession>
<feature type="transmembrane region" description="Helical" evidence="2">
    <location>
        <begin position="118"/>
        <end position="139"/>
    </location>
</feature>
<dbReference type="Proteomes" id="UP001230654">
    <property type="component" value="Unassembled WGS sequence"/>
</dbReference>
<keyword evidence="5" id="KW-1185">Reference proteome</keyword>
<dbReference type="Pfam" id="PF13559">
    <property type="entry name" value="DUF4129"/>
    <property type="match status" value="1"/>
</dbReference>
<protein>
    <recommendedName>
        <fullName evidence="3">Protein-glutamine gamma-glutamyltransferase-like C-terminal domain-containing protein</fullName>
    </recommendedName>
</protein>